<evidence type="ECO:0000313" key="6">
    <source>
        <dbReference type="Proteomes" id="UP001146351"/>
    </source>
</evidence>
<protein>
    <recommendedName>
        <fullName evidence="7">Methyltransferase domain-containing protein</fullName>
    </recommendedName>
</protein>
<dbReference type="InterPro" id="IPR029063">
    <property type="entry name" value="SAM-dependent_MTases_sf"/>
</dbReference>
<accession>A0A9W9HUT8</accession>
<reference evidence="5" key="2">
    <citation type="journal article" date="2023" name="IMA Fungus">
        <title>Comparative genomic study of the Penicillium genus elucidates a diverse pangenome and 15 lateral gene transfer events.</title>
        <authorList>
            <person name="Petersen C."/>
            <person name="Sorensen T."/>
            <person name="Nielsen M.R."/>
            <person name="Sondergaard T.E."/>
            <person name="Sorensen J.L."/>
            <person name="Fitzpatrick D.A."/>
            <person name="Frisvad J.C."/>
            <person name="Nielsen K.L."/>
        </authorList>
    </citation>
    <scope>NUCLEOTIDE SEQUENCE</scope>
    <source>
        <strain evidence="5">IBT 21917</strain>
    </source>
</reference>
<proteinExistence type="inferred from homology"/>
<dbReference type="Proteomes" id="UP001146351">
    <property type="component" value="Unassembled WGS sequence"/>
</dbReference>
<dbReference type="EMBL" id="JAPQKO010000006">
    <property type="protein sequence ID" value="KAJ5156725.1"/>
    <property type="molecule type" value="Genomic_DNA"/>
</dbReference>
<comment type="pathway">
    <text evidence="1">Secondary metabolite biosynthesis.</text>
</comment>
<evidence type="ECO:0000256" key="3">
    <source>
        <dbReference type="ARBA" id="ARBA00022691"/>
    </source>
</evidence>
<evidence type="ECO:0000256" key="4">
    <source>
        <dbReference type="ARBA" id="ARBA00038314"/>
    </source>
</evidence>
<evidence type="ECO:0000256" key="2">
    <source>
        <dbReference type="ARBA" id="ARBA00022679"/>
    </source>
</evidence>
<dbReference type="PANTHER" id="PTHR35897">
    <property type="entry name" value="METHYLTRANSFERASE AUSD"/>
    <property type="match status" value="1"/>
</dbReference>
<dbReference type="OrthoDB" id="2094832at2759"/>
<evidence type="ECO:0008006" key="7">
    <source>
        <dbReference type="Google" id="ProtNLM"/>
    </source>
</evidence>
<dbReference type="GO" id="GO:0016740">
    <property type="term" value="F:transferase activity"/>
    <property type="evidence" value="ECO:0007669"/>
    <property type="project" value="UniProtKB-KW"/>
</dbReference>
<dbReference type="SUPFAM" id="SSF53335">
    <property type="entry name" value="S-adenosyl-L-methionine-dependent methyltransferases"/>
    <property type="match status" value="1"/>
</dbReference>
<sequence>MAKAESDLQAMLSIGMDPHQLPWYEPDLPEVPEPAKTILERYSRIPSDRVVGHVKNVFPYPCIGAFRFLDMSIPQSPVYHEVLHRLRSGETLLDVGCAIGQELRHLVFDGVPSENLYASDLRRDFFDMGYDLFADAETLRSPFIEADIFDDESALVRTLASKVDIINAASFFHLFSWDRQITIAKRMIGLLRERPGSLLIGRQVGCIDPPSPDDTENVLPHYRHDPGTWKRLWEQVARDTGTEWDVDAWVEDWEGADKIMKNYHGGLETFKLRFVVRRV</sequence>
<evidence type="ECO:0000256" key="1">
    <source>
        <dbReference type="ARBA" id="ARBA00005179"/>
    </source>
</evidence>
<dbReference type="AlphaFoldDB" id="A0A9W9HUT8"/>
<name>A0A9W9HUT8_9EURO</name>
<dbReference type="PANTHER" id="PTHR35897:SF1">
    <property type="entry name" value="METHYLTRANSFERASE AUSD"/>
    <property type="match status" value="1"/>
</dbReference>
<gene>
    <name evidence="5" type="ORF">N7492_009528</name>
</gene>
<organism evidence="5 6">
    <name type="scientific">Penicillium capsulatum</name>
    <dbReference type="NCBI Taxonomy" id="69766"/>
    <lineage>
        <taxon>Eukaryota</taxon>
        <taxon>Fungi</taxon>
        <taxon>Dikarya</taxon>
        <taxon>Ascomycota</taxon>
        <taxon>Pezizomycotina</taxon>
        <taxon>Eurotiomycetes</taxon>
        <taxon>Eurotiomycetidae</taxon>
        <taxon>Eurotiales</taxon>
        <taxon>Aspergillaceae</taxon>
        <taxon>Penicillium</taxon>
    </lineage>
</organism>
<evidence type="ECO:0000313" key="5">
    <source>
        <dbReference type="EMBL" id="KAJ5156725.1"/>
    </source>
</evidence>
<comment type="caution">
    <text evidence="5">The sequence shown here is derived from an EMBL/GenBank/DDBJ whole genome shotgun (WGS) entry which is preliminary data.</text>
</comment>
<comment type="similarity">
    <text evidence="4">Belongs to the class I-like SAM-binding methyltransferase superfamily.</text>
</comment>
<dbReference type="Gene3D" id="3.40.50.150">
    <property type="entry name" value="Vaccinia Virus protein VP39"/>
    <property type="match status" value="1"/>
</dbReference>
<reference evidence="5" key="1">
    <citation type="submission" date="2022-11" db="EMBL/GenBank/DDBJ databases">
        <authorList>
            <person name="Petersen C."/>
        </authorList>
    </citation>
    <scope>NUCLEOTIDE SEQUENCE</scope>
    <source>
        <strain evidence="5">IBT 21917</strain>
    </source>
</reference>
<keyword evidence="2" id="KW-0808">Transferase</keyword>
<keyword evidence="6" id="KW-1185">Reference proteome</keyword>
<dbReference type="InterPro" id="IPR051654">
    <property type="entry name" value="Meroterpenoid_MTases"/>
</dbReference>
<keyword evidence="3" id="KW-0949">S-adenosyl-L-methionine</keyword>